<feature type="domain" description="Aminotransferase-like plant mobile" evidence="1">
    <location>
        <begin position="13"/>
        <end position="94"/>
    </location>
</feature>
<evidence type="ECO:0000259" key="1">
    <source>
        <dbReference type="Pfam" id="PF10536"/>
    </source>
</evidence>
<protein>
    <recommendedName>
        <fullName evidence="1">Aminotransferase-like plant mobile domain-containing protein</fullName>
    </recommendedName>
</protein>
<dbReference type="PANTHER" id="PTHR46033">
    <property type="entry name" value="PROTEIN MAIN-LIKE 2"/>
    <property type="match status" value="1"/>
</dbReference>
<evidence type="ECO:0000313" key="2">
    <source>
        <dbReference type="EMBL" id="SPD29421.1"/>
    </source>
</evidence>
<dbReference type="GO" id="GO:0010073">
    <property type="term" value="P:meristem maintenance"/>
    <property type="evidence" value="ECO:0007669"/>
    <property type="project" value="InterPro"/>
</dbReference>
<dbReference type="AlphaFoldDB" id="A0A2N9IZD0"/>
<accession>A0A2N9IZD0</accession>
<reference evidence="2" key="1">
    <citation type="submission" date="2018-02" db="EMBL/GenBank/DDBJ databases">
        <authorList>
            <person name="Cohen D.B."/>
            <person name="Kent A.D."/>
        </authorList>
    </citation>
    <scope>NUCLEOTIDE SEQUENCE</scope>
</reference>
<proteinExistence type="predicted"/>
<organism evidence="2">
    <name type="scientific">Fagus sylvatica</name>
    <name type="common">Beechnut</name>
    <dbReference type="NCBI Taxonomy" id="28930"/>
    <lineage>
        <taxon>Eukaryota</taxon>
        <taxon>Viridiplantae</taxon>
        <taxon>Streptophyta</taxon>
        <taxon>Embryophyta</taxon>
        <taxon>Tracheophyta</taxon>
        <taxon>Spermatophyta</taxon>
        <taxon>Magnoliopsida</taxon>
        <taxon>eudicotyledons</taxon>
        <taxon>Gunneridae</taxon>
        <taxon>Pentapetalae</taxon>
        <taxon>rosids</taxon>
        <taxon>fabids</taxon>
        <taxon>Fagales</taxon>
        <taxon>Fagaceae</taxon>
        <taxon>Fagus</taxon>
    </lineage>
</organism>
<dbReference type="PANTHER" id="PTHR46033:SF8">
    <property type="entry name" value="PROTEIN MAINTENANCE OF MERISTEMS-LIKE"/>
    <property type="match status" value="1"/>
</dbReference>
<name>A0A2N9IZD0_FAGSY</name>
<dbReference type="EMBL" id="OIVN01006270">
    <property type="protein sequence ID" value="SPD29421.1"/>
    <property type="molecule type" value="Genomic_DNA"/>
</dbReference>
<sequence length="167" mass="19669">MKLSPTYLEYCTVGKEIWRTVAPLICFHIVEKHYPDRVMRQFGMQQHIPLDVNTDEKLHSIDLRGQGQKNWEHSHAPHIELWQNRREHIASADPQTISLAQIRELAKPESENRREYIASADPQVGLIDENDEYMKWYRRITRRFISPMGALIDAMTSSLVRIRELGY</sequence>
<gene>
    <name evidence="2" type="ORF">FSB_LOCUS57303</name>
</gene>
<dbReference type="InterPro" id="IPR019557">
    <property type="entry name" value="AminoTfrase-like_pln_mobile"/>
</dbReference>
<dbReference type="Pfam" id="PF10536">
    <property type="entry name" value="PMD"/>
    <property type="match status" value="1"/>
</dbReference>
<dbReference type="InterPro" id="IPR044824">
    <property type="entry name" value="MAIN-like"/>
</dbReference>